<accession>A0ABM0ZCF6</accession>
<organism evidence="3 4">
    <name type="scientific">Camelina sativa</name>
    <name type="common">False flax</name>
    <name type="synonym">Myagrum sativum</name>
    <dbReference type="NCBI Taxonomy" id="90675"/>
    <lineage>
        <taxon>Eukaryota</taxon>
        <taxon>Viridiplantae</taxon>
        <taxon>Streptophyta</taxon>
        <taxon>Embryophyta</taxon>
        <taxon>Tracheophyta</taxon>
        <taxon>Spermatophyta</taxon>
        <taxon>Magnoliopsida</taxon>
        <taxon>eudicotyledons</taxon>
        <taxon>Gunneridae</taxon>
        <taxon>Pentapetalae</taxon>
        <taxon>rosids</taxon>
        <taxon>malvids</taxon>
        <taxon>Brassicales</taxon>
        <taxon>Brassicaceae</taxon>
        <taxon>Camelineae</taxon>
        <taxon>Camelina</taxon>
    </lineage>
</organism>
<dbReference type="GeneID" id="104789838"/>
<protein>
    <submittedName>
        <fullName evidence="4">Uncharacterized protein LOC104789838</fullName>
    </submittedName>
</protein>
<feature type="domain" description="NYN" evidence="2">
    <location>
        <begin position="14"/>
        <end position="119"/>
    </location>
</feature>
<evidence type="ECO:0000313" key="3">
    <source>
        <dbReference type="Proteomes" id="UP000694864"/>
    </source>
</evidence>
<feature type="compositionally biased region" description="Basic residues" evidence="1">
    <location>
        <begin position="165"/>
        <end position="181"/>
    </location>
</feature>
<reference evidence="4" key="2">
    <citation type="submission" date="2025-08" db="UniProtKB">
        <authorList>
            <consortium name="RefSeq"/>
        </authorList>
    </citation>
    <scope>IDENTIFICATION</scope>
    <source>
        <tissue evidence="4">Leaf</tissue>
    </source>
</reference>
<evidence type="ECO:0000259" key="2">
    <source>
        <dbReference type="Pfam" id="PF01936"/>
    </source>
</evidence>
<sequence length="209" mass="22908">MSDMFPGDYATAETGVFWDIEQCEVPVGELNAGEVVAKISSNLSSFGHHFPSEGIKLNHFPAGHMYARQTKILEDIVSWSAEHPEPCTLMLIVGDTSHDFVEVVGLLKSMKNYQVHLISPSDIDDPIDQSGGSFSQGVEDNNNMRKRKKRRRCRGSSSSLGVANKLKKWKRCRIKKSKSPKVKAGGLGGSEAVAKPKGDKCSVRKGFVS</sequence>
<feature type="region of interest" description="Disordered" evidence="1">
    <location>
        <begin position="126"/>
        <end position="209"/>
    </location>
</feature>
<name>A0ABM0ZCF6_CAMSA</name>
<evidence type="ECO:0000256" key="1">
    <source>
        <dbReference type="SAM" id="MobiDB-lite"/>
    </source>
</evidence>
<dbReference type="InterPro" id="IPR024768">
    <property type="entry name" value="Marf1"/>
</dbReference>
<dbReference type="Proteomes" id="UP000694864">
    <property type="component" value="Chromosome 5"/>
</dbReference>
<dbReference type="RefSeq" id="XP_010513781.1">
    <property type="nucleotide sequence ID" value="XM_010515479.2"/>
</dbReference>
<dbReference type="PANTHER" id="PTHR14379">
    <property type="entry name" value="LIMKAIN B LKAP"/>
    <property type="match status" value="1"/>
</dbReference>
<feature type="compositionally biased region" description="Basic residues" evidence="1">
    <location>
        <begin position="144"/>
        <end position="154"/>
    </location>
</feature>
<dbReference type="PANTHER" id="PTHR14379:SF57">
    <property type="entry name" value="NYN DOMAIN-CONTAINING PROTEIN"/>
    <property type="match status" value="1"/>
</dbReference>
<gene>
    <name evidence="4" type="primary">LOC104789838</name>
</gene>
<dbReference type="CDD" id="cd10910">
    <property type="entry name" value="PIN_limkain_b1_N_like"/>
    <property type="match status" value="1"/>
</dbReference>
<proteinExistence type="predicted"/>
<dbReference type="Pfam" id="PF01936">
    <property type="entry name" value="NYN"/>
    <property type="match status" value="1"/>
</dbReference>
<dbReference type="InterPro" id="IPR021139">
    <property type="entry name" value="NYN"/>
</dbReference>
<keyword evidence="3" id="KW-1185">Reference proteome</keyword>
<reference evidence="3" key="1">
    <citation type="journal article" date="2014" name="Nat. Commun.">
        <title>The emerging biofuel crop Camelina sativa retains a highly undifferentiated hexaploid genome structure.</title>
        <authorList>
            <person name="Kagale S."/>
            <person name="Koh C."/>
            <person name="Nixon J."/>
            <person name="Bollina V."/>
            <person name="Clarke W.E."/>
            <person name="Tuteja R."/>
            <person name="Spillane C."/>
            <person name="Robinson S.J."/>
            <person name="Links M.G."/>
            <person name="Clarke C."/>
            <person name="Higgins E.E."/>
            <person name="Huebert T."/>
            <person name="Sharpe A.G."/>
            <person name="Parkin I.A."/>
        </authorList>
    </citation>
    <scope>NUCLEOTIDE SEQUENCE [LARGE SCALE GENOMIC DNA]</scope>
    <source>
        <strain evidence="3">cv. DH55</strain>
    </source>
</reference>
<evidence type="ECO:0000313" key="4">
    <source>
        <dbReference type="RefSeq" id="XP_010513781.1"/>
    </source>
</evidence>